<protein>
    <submittedName>
        <fullName evidence="8">Cation diffusion facilitator transporter</fullName>
    </submittedName>
</protein>
<dbReference type="PANTHER" id="PTHR13414">
    <property type="entry name" value="HUEL-CATION TRANSPORTER"/>
    <property type="match status" value="1"/>
</dbReference>
<feature type="transmembrane region" description="Helical" evidence="6">
    <location>
        <begin position="40"/>
        <end position="62"/>
    </location>
</feature>
<dbReference type="InterPro" id="IPR040177">
    <property type="entry name" value="SLC30A9"/>
</dbReference>
<feature type="domain" description="Cation efflux protein transmembrane" evidence="7">
    <location>
        <begin position="42"/>
        <end position="251"/>
    </location>
</feature>
<feature type="transmembrane region" description="Helical" evidence="6">
    <location>
        <begin position="221"/>
        <end position="244"/>
    </location>
</feature>
<dbReference type="InterPro" id="IPR027469">
    <property type="entry name" value="Cation_efflux_TMD_sf"/>
</dbReference>
<dbReference type="InterPro" id="IPR058533">
    <property type="entry name" value="Cation_efflux_TM"/>
</dbReference>
<evidence type="ECO:0000313" key="9">
    <source>
        <dbReference type="Proteomes" id="UP000624709"/>
    </source>
</evidence>
<keyword evidence="9" id="KW-1185">Reference proteome</keyword>
<reference evidence="8 9" key="1">
    <citation type="submission" date="2021-01" db="EMBL/GenBank/DDBJ databases">
        <title>Whole genome shotgun sequence of Actinoplanes palleronii NBRC 14916.</title>
        <authorList>
            <person name="Komaki H."/>
            <person name="Tamura T."/>
        </authorList>
    </citation>
    <scope>NUCLEOTIDE SEQUENCE [LARGE SCALE GENOMIC DNA]</scope>
    <source>
        <strain evidence="8 9">NBRC 14916</strain>
    </source>
</reference>
<keyword evidence="4 6" id="KW-1133">Transmembrane helix</keyword>
<keyword evidence="3 6" id="KW-0812">Transmembrane</keyword>
<evidence type="ECO:0000259" key="7">
    <source>
        <dbReference type="Pfam" id="PF01545"/>
    </source>
</evidence>
<evidence type="ECO:0000256" key="6">
    <source>
        <dbReference type="SAM" id="Phobius"/>
    </source>
</evidence>
<name>A0ABQ4BQ90_9ACTN</name>
<evidence type="ECO:0000256" key="3">
    <source>
        <dbReference type="ARBA" id="ARBA00022692"/>
    </source>
</evidence>
<dbReference type="NCBIfam" id="TIGR01297">
    <property type="entry name" value="CDF"/>
    <property type="match status" value="1"/>
</dbReference>
<evidence type="ECO:0000256" key="5">
    <source>
        <dbReference type="ARBA" id="ARBA00023136"/>
    </source>
</evidence>
<evidence type="ECO:0000256" key="4">
    <source>
        <dbReference type="ARBA" id="ARBA00022989"/>
    </source>
</evidence>
<proteinExistence type="predicted"/>
<evidence type="ECO:0000256" key="2">
    <source>
        <dbReference type="ARBA" id="ARBA00022448"/>
    </source>
</evidence>
<dbReference type="Gene3D" id="1.20.1510.10">
    <property type="entry name" value="Cation efflux protein transmembrane domain"/>
    <property type="match status" value="1"/>
</dbReference>
<dbReference type="InterPro" id="IPR002524">
    <property type="entry name" value="Cation_efflux"/>
</dbReference>
<organism evidence="8 9">
    <name type="scientific">Actinoplanes palleronii</name>
    <dbReference type="NCBI Taxonomy" id="113570"/>
    <lineage>
        <taxon>Bacteria</taxon>
        <taxon>Bacillati</taxon>
        <taxon>Actinomycetota</taxon>
        <taxon>Actinomycetes</taxon>
        <taxon>Micromonosporales</taxon>
        <taxon>Micromonosporaceae</taxon>
        <taxon>Actinoplanes</taxon>
    </lineage>
</organism>
<dbReference type="EMBL" id="BOMS01000158">
    <property type="protein sequence ID" value="GIE72827.1"/>
    <property type="molecule type" value="Genomic_DNA"/>
</dbReference>
<comment type="caution">
    <text evidence="8">The sequence shown here is derived from an EMBL/GenBank/DDBJ whole genome shotgun (WGS) entry which is preliminary data.</text>
</comment>
<keyword evidence="5 6" id="KW-0472">Membrane</keyword>
<evidence type="ECO:0000313" key="8">
    <source>
        <dbReference type="EMBL" id="GIE72827.1"/>
    </source>
</evidence>
<evidence type="ECO:0000256" key="1">
    <source>
        <dbReference type="ARBA" id="ARBA00004141"/>
    </source>
</evidence>
<gene>
    <name evidence="8" type="ORF">Apa02nite_089350</name>
</gene>
<dbReference type="SUPFAM" id="SSF161111">
    <property type="entry name" value="Cation efflux protein transmembrane domain-like"/>
    <property type="match status" value="1"/>
</dbReference>
<feature type="transmembrane region" description="Helical" evidence="6">
    <location>
        <begin position="195"/>
        <end position="215"/>
    </location>
</feature>
<feature type="transmembrane region" description="Helical" evidence="6">
    <location>
        <begin position="144"/>
        <end position="163"/>
    </location>
</feature>
<dbReference type="PANTHER" id="PTHR13414:SF9">
    <property type="entry name" value="PROTON-COUPLED ZINC ANTIPORTER SLC30A9, MITOCHONDRIAL"/>
    <property type="match status" value="1"/>
</dbReference>
<keyword evidence="2" id="KW-0813">Transport</keyword>
<feature type="transmembrane region" description="Helical" evidence="6">
    <location>
        <begin position="109"/>
        <end position="129"/>
    </location>
</feature>
<accession>A0ABQ4BQ90</accession>
<dbReference type="Proteomes" id="UP000624709">
    <property type="component" value="Unassembled WGS sequence"/>
</dbReference>
<sequence>MRAGQAGYRELVDNAAVDEKRLDQPSSGSENSSEGGDSKWTVIVAVVANGAIAIAKIIAGLLTGSASMWAEAAHSIADTGNEILLLIGLKRSLREPDSKHPFGYGQERYFWTFLAALGIFLVGGVLSIGEGVRSILMPEAVESLWIGVGVLVVAAVFESYSWYTAHKQLRRDAKQQNRTLRHHLRHASDPSATTVFLEDTAALIGLAIALAALVLHAGTGWAGWDAIGSMTIGLLLIVVAYLLARRSKGLLLEESAPDDVLDPIRAKVAAESWVEKIDDMHAVWVGPSQLLVNLWVTPTRAVRDSPAGNLVEHASHLRRDLMSDDAVAQVTLTLETP</sequence>
<comment type="subcellular location">
    <subcellularLocation>
        <location evidence="1">Membrane</location>
        <topology evidence="1">Multi-pass membrane protein</topology>
    </subcellularLocation>
</comment>
<dbReference type="Pfam" id="PF01545">
    <property type="entry name" value="Cation_efflux"/>
    <property type="match status" value="1"/>
</dbReference>